<evidence type="ECO:0000313" key="2">
    <source>
        <dbReference type="EMBL" id="WUO47318.1"/>
    </source>
</evidence>
<dbReference type="RefSeq" id="WP_328776072.1">
    <property type="nucleotide sequence ID" value="NZ_CP108057.1"/>
</dbReference>
<protein>
    <submittedName>
        <fullName evidence="2">Aromatase/cyclase</fullName>
    </submittedName>
</protein>
<feature type="domain" description="Coenzyme Q-binding protein COQ10 START" evidence="1">
    <location>
        <begin position="13"/>
        <end position="112"/>
    </location>
</feature>
<dbReference type="Pfam" id="PF03364">
    <property type="entry name" value="Polyketide_cyc"/>
    <property type="match status" value="1"/>
</dbReference>
<keyword evidence="3" id="KW-1185">Reference proteome</keyword>
<name>A0ABZ1RLE3_9ACTN</name>
<proteinExistence type="predicted"/>
<dbReference type="EMBL" id="CP108057">
    <property type="protein sequence ID" value="WUO47318.1"/>
    <property type="molecule type" value="Genomic_DNA"/>
</dbReference>
<evidence type="ECO:0000313" key="3">
    <source>
        <dbReference type="Proteomes" id="UP001432075"/>
    </source>
</evidence>
<dbReference type="InterPro" id="IPR023393">
    <property type="entry name" value="START-like_dom_sf"/>
</dbReference>
<dbReference type="SUPFAM" id="SSF55961">
    <property type="entry name" value="Bet v1-like"/>
    <property type="match status" value="1"/>
</dbReference>
<gene>
    <name evidence="2" type="ORF">OHU17_16470</name>
</gene>
<organism evidence="2 3">
    <name type="scientific">Streptomyces goshikiensis</name>
    <dbReference type="NCBI Taxonomy" id="1942"/>
    <lineage>
        <taxon>Bacteria</taxon>
        <taxon>Bacillati</taxon>
        <taxon>Actinomycetota</taxon>
        <taxon>Actinomycetes</taxon>
        <taxon>Kitasatosporales</taxon>
        <taxon>Streptomycetaceae</taxon>
        <taxon>Streptomyces</taxon>
    </lineage>
</organism>
<accession>A0ABZ1RLE3</accession>
<dbReference type="Proteomes" id="UP001432075">
    <property type="component" value="Chromosome"/>
</dbReference>
<reference evidence="2" key="1">
    <citation type="submission" date="2022-10" db="EMBL/GenBank/DDBJ databases">
        <title>The complete genomes of actinobacterial strains from the NBC collection.</title>
        <authorList>
            <person name="Joergensen T.S."/>
            <person name="Alvarez Arevalo M."/>
            <person name="Sterndorff E.B."/>
            <person name="Faurdal D."/>
            <person name="Vuksanovic O."/>
            <person name="Mourched A.-S."/>
            <person name="Charusanti P."/>
            <person name="Shaw S."/>
            <person name="Blin K."/>
            <person name="Weber T."/>
        </authorList>
    </citation>
    <scope>NUCLEOTIDE SEQUENCE</scope>
    <source>
        <strain evidence="2">NBC_00283</strain>
    </source>
</reference>
<dbReference type="InterPro" id="IPR005031">
    <property type="entry name" value="COQ10_START"/>
</dbReference>
<dbReference type="Gene3D" id="3.30.530.20">
    <property type="match status" value="2"/>
</dbReference>
<sequence length="311" mass="33978">MNPIHRTQASVTVDAPAEEVYRTLTDVANWPLLYPWIAHTEIVERTGDADLSKFWAVRPGPEGGLRIWESRRTLHDGELRMEFEQQGTVGAIRRLGGEWLFLPEGAGRCRVESRHWFTTDEDPAVTAEELDRHGALQMRTLKEAVEGRASAERLVLRARRSTVLPGTTAPEVHAHLCASAGRWERGAPQAGAAAAGFAEAAFTEAEWEHPDGTVHLGPSVRIARAPHTLVLKSLEPYGQFALHRCVWRLEETPEGVLVTAEQLAVAHPEALDGDAPDTPDAPAGSRRERLLAWLDARAAAALPQGAGHLAG</sequence>
<dbReference type="CDD" id="cd08861">
    <property type="entry name" value="OtcD1_ARO-CYC_like"/>
    <property type="match status" value="1"/>
</dbReference>
<evidence type="ECO:0000259" key="1">
    <source>
        <dbReference type="Pfam" id="PF03364"/>
    </source>
</evidence>